<keyword evidence="5" id="KW-0862">Zinc</keyword>
<dbReference type="EMBL" id="JAEDAH010000047">
    <property type="protein sequence ID" value="MCA6063921.1"/>
    <property type="molecule type" value="Genomic_DNA"/>
</dbReference>
<gene>
    <name evidence="7" type="ORF">I9W95_09905</name>
</gene>
<protein>
    <recommendedName>
        <fullName evidence="2">High-affinity zinc uptake system protein ZnuA</fullName>
    </recommendedName>
</protein>
<dbReference type="PANTHER" id="PTHR42953">
    <property type="entry name" value="HIGH-AFFINITY ZINC UPTAKE SYSTEM PROTEIN ZNUA-RELATED"/>
    <property type="match status" value="1"/>
</dbReference>
<evidence type="ECO:0000313" key="8">
    <source>
        <dbReference type="Proteomes" id="UP000714380"/>
    </source>
</evidence>
<dbReference type="Proteomes" id="UP000714380">
    <property type="component" value="Unassembled WGS sequence"/>
</dbReference>
<evidence type="ECO:0000256" key="2">
    <source>
        <dbReference type="ARBA" id="ARBA00015915"/>
    </source>
</evidence>
<keyword evidence="5" id="KW-0864">Zinc transport</keyword>
<dbReference type="RefSeq" id="WP_225674399.1">
    <property type="nucleotide sequence ID" value="NZ_JAEDAH010000047.1"/>
</dbReference>
<organism evidence="7 8">
    <name type="scientific">Thalassolituus marinus</name>
    <dbReference type="NCBI Taxonomy" id="671053"/>
    <lineage>
        <taxon>Bacteria</taxon>
        <taxon>Pseudomonadati</taxon>
        <taxon>Pseudomonadota</taxon>
        <taxon>Gammaproteobacteria</taxon>
        <taxon>Oceanospirillales</taxon>
        <taxon>Oceanospirillaceae</taxon>
        <taxon>Thalassolituus</taxon>
    </lineage>
</organism>
<evidence type="ECO:0000256" key="4">
    <source>
        <dbReference type="ARBA" id="ARBA00022729"/>
    </source>
</evidence>
<name>A0ABS7ZQC1_9GAMM</name>
<proteinExistence type="inferred from homology"/>
<dbReference type="PANTHER" id="PTHR42953:SF3">
    <property type="entry name" value="HIGH-AFFINITY ZINC UPTAKE SYSTEM PROTEIN ZNUA"/>
    <property type="match status" value="1"/>
</dbReference>
<evidence type="ECO:0000256" key="5">
    <source>
        <dbReference type="ARBA" id="ARBA00022906"/>
    </source>
</evidence>
<dbReference type="Pfam" id="PF01297">
    <property type="entry name" value="ZnuA"/>
    <property type="match status" value="1"/>
</dbReference>
<reference evidence="7 8" key="1">
    <citation type="submission" date="2020-12" db="EMBL/GenBank/DDBJ databases">
        <title>Novel Thalassolituus-related marine hydrocarbonoclastic bacteria mediated algae-derived hydrocarbons mineralization in twilight zone of the northern South China Sea.</title>
        <authorList>
            <person name="Dong C."/>
        </authorList>
    </citation>
    <scope>NUCLEOTIDE SEQUENCE [LARGE SCALE GENOMIC DNA]</scope>
    <source>
        <strain evidence="7 8">IMCC1826</strain>
    </source>
</reference>
<dbReference type="Gene3D" id="3.40.50.1980">
    <property type="entry name" value="Nitrogenase molybdenum iron protein domain"/>
    <property type="match status" value="2"/>
</dbReference>
<comment type="similarity">
    <text evidence="1">Belongs to the bacterial solute-binding protein 9 family.</text>
</comment>
<keyword evidence="3" id="KW-0813">Transport</keyword>
<sequence>MKTFLRAFLSTVILGSAAAHAGPAVLATVHPLALVAASITPTQELQVLVPTGMTPHDFSLRPSDVDKVQSADVIFWAGEEAEPYLAGFVHRWPDKVWIDVASLAADDEVHDHAEHGHHDPHWWLDPLTIMSAQAELARALDKDPKPFADALQAQIESSYQQLTGVQQRGFFVFHRAYDHWVELMKLKQMGSFTLSPEQKPGLKTLQAMRQQLAAGDVVCVFSEPEFSPALIDSMVRGLDIARGELDPMAAHIRLSEDGYLVFLQDLTERFVRCLSE</sequence>
<dbReference type="InterPro" id="IPR006127">
    <property type="entry name" value="ZnuA-like"/>
</dbReference>
<keyword evidence="4 6" id="KW-0732">Signal</keyword>
<evidence type="ECO:0000256" key="3">
    <source>
        <dbReference type="ARBA" id="ARBA00022448"/>
    </source>
</evidence>
<dbReference type="SUPFAM" id="SSF53807">
    <property type="entry name" value="Helical backbone' metal receptor"/>
    <property type="match status" value="1"/>
</dbReference>
<keyword evidence="8" id="KW-1185">Reference proteome</keyword>
<comment type="caution">
    <text evidence="7">The sequence shown here is derived from an EMBL/GenBank/DDBJ whole genome shotgun (WGS) entry which is preliminary data.</text>
</comment>
<accession>A0ABS7ZQC1</accession>
<evidence type="ECO:0000256" key="6">
    <source>
        <dbReference type="SAM" id="SignalP"/>
    </source>
</evidence>
<feature type="signal peptide" evidence="6">
    <location>
        <begin position="1"/>
        <end position="21"/>
    </location>
</feature>
<dbReference type="InterPro" id="IPR050492">
    <property type="entry name" value="Bact_metal-bind_prot9"/>
</dbReference>
<evidence type="ECO:0000256" key="1">
    <source>
        <dbReference type="ARBA" id="ARBA00011028"/>
    </source>
</evidence>
<keyword evidence="5" id="KW-0406">Ion transport</keyword>
<feature type="chain" id="PRO_5045252482" description="High-affinity zinc uptake system protein ZnuA" evidence="6">
    <location>
        <begin position="22"/>
        <end position="276"/>
    </location>
</feature>
<evidence type="ECO:0000313" key="7">
    <source>
        <dbReference type="EMBL" id="MCA6063921.1"/>
    </source>
</evidence>